<dbReference type="InterPro" id="IPR036188">
    <property type="entry name" value="FAD/NAD-bd_sf"/>
</dbReference>
<evidence type="ECO:0000256" key="5">
    <source>
        <dbReference type="ARBA" id="ARBA00023027"/>
    </source>
</evidence>
<evidence type="ECO:0000256" key="2">
    <source>
        <dbReference type="ARBA" id="ARBA00022729"/>
    </source>
</evidence>
<keyword evidence="7" id="KW-0413">Isomerase</keyword>
<dbReference type="Pfam" id="PF01593">
    <property type="entry name" value="Amino_oxidase"/>
    <property type="match status" value="1"/>
</dbReference>
<comment type="caution">
    <text evidence="7">The sequence shown here is derived from an EMBL/GenBank/DDBJ whole genome shotgun (WGS) entry which is preliminary data.</text>
</comment>
<dbReference type="RefSeq" id="WP_182835890.1">
    <property type="nucleotide sequence ID" value="NZ_BAAABQ010000010.1"/>
</dbReference>
<keyword evidence="4" id="KW-0521">NADP</keyword>
<keyword evidence="8" id="KW-1185">Reference proteome</keyword>
<dbReference type="Proteomes" id="UP000517916">
    <property type="component" value="Unassembled WGS sequence"/>
</dbReference>
<dbReference type="EC" id="5.2.1.13" evidence="7"/>
<dbReference type="PANTHER" id="PTHR46091:SF3">
    <property type="entry name" value="AMINE OXIDASE DOMAIN-CONTAINING PROTEIN"/>
    <property type="match status" value="1"/>
</dbReference>
<keyword evidence="3" id="KW-0274">FAD</keyword>
<feature type="domain" description="Amine oxidase" evidence="6">
    <location>
        <begin position="13"/>
        <end position="481"/>
    </location>
</feature>
<evidence type="ECO:0000313" key="7">
    <source>
        <dbReference type="EMBL" id="MBA8922820.1"/>
    </source>
</evidence>
<dbReference type="InterPro" id="IPR052206">
    <property type="entry name" value="Retinol_saturase"/>
</dbReference>
<evidence type="ECO:0000259" key="6">
    <source>
        <dbReference type="Pfam" id="PF01593"/>
    </source>
</evidence>
<dbReference type="InterPro" id="IPR002937">
    <property type="entry name" value="Amino_oxidase"/>
</dbReference>
<sequence length="493" mass="53738">MTDYDAVVVGSGLGGLTAAAFLARAGLQVLVVEQGDGPGGYAHAFTREGRYFDPAIHVVPGANEGGTIDTVLRHLDVRDRCQFVESDLLYRAVVGTHRLDAPFGAEAFIESHVRAFPHQATGIREFFRLCERFLAEAHQVPLKLSLRELGEAVERFPVLFAHRSATLAQVVNRYITDPACAAVCTASWPYMGLPPSLLSFELFARFLFTQMHGLYHCVGGFQRLVDAFTAAITRDGGKLVYGKAVQRVLLEQERVAGVVLDGGEVVRAPVVVSNADARQTFQHMVGLEHLPTRFVRRLNSLQPSLSMFVLYLATTNDLTGGTHETFVFDSADHDSTFRAFERGQAPATVVAAPTLLDPSLAPQGEHLITSTALAPFEPGTPWPQLRPVLTERYLDLVERVYPGTREGLTFVSSSTPLTLRRYTGNDRGAAYGWENTPKQAGSKRLSYQTPIPGLYLAGHWAQAASALRVIVSGGHAAQQVLRDAGRTECGPEL</sequence>
<dbReference type="GO" id="GO:0016853">
    <property type="term" value="F:isomerase activity"/>
    <property type="evidence" value="ECO:0007669"/>
    <property type="project" value="UniProtKB-KW"/>
</dbReference>
<gene>
    <name evidence="7" type="ORF">BC739_000017</name>
</gene>
<organism evidence="7 8">
    <name type="scientific">Kutzneria viridogrisea</name>
    <dbReference type="NCBI Taxonomy" id="47990"/>
    <lineage>
        <taxon>Bacteria</taxon>
        <taxon>Bacillati</taxon>
        <taxon>Actinomycetota</taxon>
        <taxon>Actinomycetes</taxon>
        <taxon>Pseudonocardiales</taxon>
        <taxon>Pseudonocardiaceae</taxon>
        <taxon>Kutzneria</taxon>
    </lineage>
</organism>
<reference evidence="7 8" key="1">
    <citation type="submission" date="2020-08" db="EMBL/GenBank/DDBJ databases">
        <title>Genomic Encyclopedia of Archaeal and Bacterial Type Strains, Phase II (KMG-II): from individual species to whole genera.</title>
        <authorList>
            <person name="Goeker M."/>
        </authorList>
    </citation>
    <scope>NUCLEOTIDE SEQUENCE [LARGE SCALE GENOMIC DNA]</scope>
    <source>
        <strain evidence="7 8">DSM 43850</strain>
    </source>
</reference>
<dbReference type="Gene3D" id="3.50.50.60">
    <property type="entry name" value="FAD/NAD(P)-binding domain"/>
    <property type="match status" value="2"/>
</dbReference>
<keyword evidence="1" id="KW-0285">Flavoprotein</keyword>
<dbReference type="SUPFAM" id="SSF51905">
    <property type="entry name" value="FAD/NAD(P)-binding domain"/>
    <property type="match status" value="1"/>
</dbReference>
<dbReference type="PANTHER" id="PTHR46091">
    <property type="entry name" value="BLR7054 PROTEIN"/>
    <property type="match status" value="1"/>
</dbReference>
<name>A0ABR6B7J2_9PSEU</name>
<accession>A0ABR6B7J2</accession>
<evidence type="ECO:0000313" key="8">
    <source>
        <dbReference type="Proteomes" id="UP000517916"/>
    </source>
</evidence>
<keyword evidence="2" id="KW-0732">Signal</keyword>
<evidence type="ECO:0000256" key="4">
    <source>
        <dbReference type="ARBA" id="ARBA00022857"/>
    </source>
</evidence>
<dbReference type="EMBL" id="JACJID010000001">
    <property type="protein sequence ID" value="MBA8922820.1"/>
    <property type="molecule type" value="Genomic_DNA"/>
</dbReference>
<proteinExistence type="predicted"/>
<protein>
    <submittedName>
        <fullName evidence="7">Prolycopene isomerase</fullName>
        <ecNumber evidence="7">5.2.1.13</ecNumber>
    </submittedName>
</protein>
<evidence type="ECO:0000256" key="3">
    <source>
        <dbReference type="ARBA" id="ARBA00022827"/>
    </source>
</evidence>
<evidence type="ECO:0000256" key="1">
    <source>
        <dbReference type="ARBA" id="ARBA00022630"/>
    </source>
</evidence>
<keyword evidence="5" id="KW-0520">NAD</keyword>